<comment type="caution">
    <text evidence="2">The sequence shown here is derived from an EMBL/GenBank/DDBJ whole genome shotgun (WGS) entry which is preliminary data.</text>
</comment>
<evidence type="ECO:0000256" key="1">
    <source>
        <dbReference type="SAM" id="Phobius"/>
    </source>
</evidence>
<evidence type="ECO:0000313" key="2">
    <source>
        <dbReference type="EMBL" id="KOO35861.1"/>
    </source>
</evidence>
<protein>
    <submittedName>
        <fullName evidence="2">Uncharacterized protein</fullName>
    </submittedName>
</protein>
<dbReference type="AlphaFoldDB" id="A0A0M0KAJ3"/>
<gene>
    <name evidence="2" type="ORF">Ctob_011631</name>
</gene>
<evidence type="ECO:0000313" key="3">
    <source>
        <dbReference type="Proteomes" id="UP000037460"/>
    </source>
</evidence>
<dbReference type="EMBL" id="JWZX01000725">
    <property type="protein sequence ID" value="KOO35861.1"/>
    <property type="molecule type" value="Genomic_DNA"/>
</dbReference>
<keyword evidence="1" id="KW-0472">Membrane</keyword>
<keyword evidence="1" id="KW-1133">Transmembrane helix</keyword>
<feature type="transmembrane region" description="Helical" evidence="1">
    <location>
        <begin position="405"/>
        <end position="425"/>
    </location>
</feature>
<dbReference type="Proteomes" id="UP000037460">
    <property type="component" value="Unassembled WGS sequence"/>
</dbReference>
<keyword evidence="1" id="KW-0812">Transmembrane</keyword>
<name>A0A0M0KAJ3_9EUKA</name>
<sequence>MQLTLQPNVSLTTKIIENDVEEADAQIQHYEVVGPTREVEMIAKLFPGDGDDTVRTVRGPLSPIAPITLPKSVWEAAGIPAKAKYFAFAYPAYIGFYKKGEILKTDNLQPMDKQLLKLNLVEEMWGFFLLVGGFIYMDENKQILQNNALTLVPTDFMMNFDGPKTPGVECLQGLQTSGRMINVTLETLQEAGFKAFGWAHANEKPDGHALSTSEGYEHGAFVYIMKGAPPTFFALEPHDDEQLAEFEESQGRRPARRGDLNRRFGSNRQKTTAKTLVQKEEREMSEITGEIALSRSKAFWRFVNTWARIAIVWLGGPPVVLILGSIAYGNSLAFELLASFVWNSAFLFVSWVPFRDTAAAVIMRSSPKRAMLFSTLQYATPVFLAALSSLGASEGSMSREDSNSLVVVVGKFMIYLGMPLLLFYLRTKVADDLEKQAQKTIAMDRPLADASGPC</sequence>
<reference evidence="3" key="1">
    <citation type="journal article" date="2015" name="PLoS Genet.">
        <title>Genome Sequence and Transcriptome Analyses of Chrysochromulina tobin: Metabolic Tools for Enhanced Algal Fitness in the Prominent Order Prymnesiales (Haptophyceae).</title>
        <authorList>
            <person name="Hovde B.T."/>
            <person name="Deodato C.R."/>
            <person name="Hunsperger H.M."/>
            <person name="Ryken S.A."/>
            <person name="Yost W."/>
            <person name="Jha R.K."/>
            <person name="Patterson J."/>
            <person name="Monnat R.J. Jr."/>
            <person name="Barlow S.B."/>
            <person name="Starkenburg S.R."/>
            <person name="Cattolico R.A."/>
        </authorList>
    </citation>
    <scope>NUCLEOTIDE SEQUENCE</scope>
    <source>
        <strain evidence="3">CCMP291</strain>
    </source>
</reference>
<feature type="transmembrane region" description="Helical" evidence="1">
    <location>
        <begin position="305"/>
        <end position="326"/>
    </location>
</feature>
<feature type="transmembrane region" description="Helical" evidence="1">
    <location>
        <begin position="375"/>
        <end position="393"/>
    </location>
</feature>
<accession>A0A0M0KAJ3</accession>
<feature type="transmembrane region" description="Helical" evidence="1">
    <location>
        <begin position="332"/>
        <end position="354"/>
    </location>
</feature>
<proteinExistence type="predicted"/>
<keyword evidence="3" id="KW-1185">Reference proteome</keyword>
<organism evidence="2 3">
    <name type="scientific">Chrysochromulina tobinii</name>
    <dbReference type="NCBI Taxonomy" id="1460289"/>
    <lineage>
        <taxon>Eukaryota</taxon>
        <taxon>Haptista</taxon>
        <taxon>Haptophyta</taxon>
        <taxon>Prymnesiophyceae</taxon>
        <taxon>Prymnesiales</taxon>
        <taxon>Chrysochromulinaceae</taxon>
        <taxon>Chrysochromulina</taxon>
    </lineage>
</organism>